<keyword evidence="2" id="KW-0560">Oxidoreductase</keyword>
<dbReference type="OrthoDB" id="9815825at2"/>
<dbReference type="Pfam" id="PF02894">
    <property type="entry name" value="GFO_IDH_MocA_C"/>
    <property type="match status" value="1"/>
</dbReference>
<dbReference type="InterPro" id="IPR004104">
    <property type="entry name" value="Gfo/Idh/MocA-like_OxRdtase_C"/>
</dbReference>
<dbReference type="InterPro" id="IPR036291">
    <property type="entry name" value="NAD(P)-bd_dom_sf"/>
</dbReference>
<dbReference type="GO" id="GO:0016491">
    <property type="term" value="F:oxidoreductase activity"/>
    <property type="evidence" value="ECO:0007669"/>
    <property type="project" value="UniProtKB-KW"/>
</dbReference>
<gene>
    <name evidence="5" type="ORF">CHM34_14605</name>
</gene>
<dbReference type="PANTHER" id="PTHR43708:SF5">
    <property type="entry name" value="CONSERVED EXPRESSED OXIDOREDUCTASE (EUROFUNG)-RELATED"/>
    <property type="match status" value="1"/>
</dbReference>
<dbReference type="NCBIfam" id="NF008607">
    <property type="entry name" value="PRK11579.1"/>
    <property type="match status" value="1"/>
</dbReference>
<evidence type="ECO:0000313" key="5">
    <source>
        <dbReference type="EMBL" id="OYD06782.1"/>
    </source>
</evidence>
<dbReference type="Pfam" id="PF01408">
    <property type="entry name" value="GFO_IDH_MocA"/>
    <property type="match status" value="1"/>
</dbReference>
<dbReference type="InterPro" id="IPR000683">
    <property type="entry name" value="Gfo/Idh/MocA-like_OxRdtase_N"/>
</dbReference>
<proteinExistence type="inferred from homology"/>
<dbReference type="GO" id="GO:0000166">
    <property type="term" value="F:nucleotide binding"/>
    <property type="evidence" value="ECO:0007669"/>
    <property type="project" value="InterPro"/>
</dbReference>
<comment type="caution">
    <text evidence="5">The sequence shown here is derived from an EMBL/GenBank/DDBJ whole genome shotgun (WGS) entry which is preliminary data.</text>
</comment>
<evidence type="ECO:0000313" key="6">
    <source>
        <dbReference type="Proteomes" id="UP000215459"/>
    </source>
</evidence>
<evidence type="ECO:0000256" key="2">
    <source>
        <dbReference type="ARBA" id="ARBA00023002"/>
    </source>
</evidence>
<keyword evidence="6" id="KW-1185">Reference proteome</keyword>
<evidence type="ECO:0000259" key="3">
    <source>
        <dbReference type="Pfam" id="PF01408"/>
    </source>
</evidence>
<dbReference type="AlphaFoldDB" id="A0A235B3H6"/>
<organism evidence="5 6">
    <name type="scientific">Paludifilum halophilum</name>
    <dbReference type="NCBI Taxonomy" id="1642702"/>
    <lineage>
        <taxon>Bacteria</taxon>
        <taxon>Bacillati</taxon>
        <taxon>Bacillota</taxon>
        <taxon>Bacilli</taxon>
        <taxon>Bacillales</taxon>
        <taxon>Thermoactinomycetaceae</taxon>
        <taxon>Paludifilum</taxon>
    </lineage>
</organism>
<dbReference type="RefSeq" id="WP_094265345.1">
    <property type="nucleotide sequence ID" value="NZ_NOWF01000009.1"/>
</dbReference>
<dbReference type="SUPFAM" id="SSF51735">
    <property type="entry name" value="NAD(P)-binding Rossmann-fold domains"/>
    <property type="match status" value="1"/>
</dbReference>
<accession>A0A235B3H6</accession>
<evidence type="ECO:0000259" key="4">
    <source>
        <dbReference type="Pfam" id="PF02894"/>
    </source>
</evidence>
<reference evidence="5 6" key="1">
    <citation type="submission" date="2017-07" db="EMBL/GenBank/DDBJ databases">
        <title>The genome sequence of Paludifilum halophilum highlights mechanisms for microbial adaptation to high salt environemnts.</title>
        <authorList>
            <person name="Belbahri L."/>
        </authorList>
    </citation>
    <scope>NUCLEOTIDE SEQUENCE [LARGE SCALE GENOMIC DNA]</scope>
    <source>
        <strain evidence="5 6">DSM 102817</strain>
    </source>
</reference>
<evidence type="ECO:0000256" key="1">
    <source>
        <dbReference type="ARBA" id="ARBA00010928"/>
    </source>
</evidence>
<dbReference type="PANTHER" id="PTHR43708">
    <property type="entry name" value="CONSERVED EXPRESSED OXIDOREDUCTASE (EUROFUNG)"/>
    <property type="match status" value="1"/>
</dbReference>
<comment type="similarity">
    <text evidence="1">Belongs to the Gfo/Idh/MocA family.</text>
</comment>
<feature type="domain" description="Gfo/Idh/MocA-like oxidoreductase C-terminal" evidence="4">
    <location>
        <begin position="145"/>
        <end position="358"/>
    </location>
</feature>
<dbReference type="Proteomes" id="UP000215459">
    <property type="component" value="Unassembled WGS sequence"/>
</dbReference>
<dbReference type="Gene3D" id="3.30.360.10">
    <property type="entry name" value="Dihydrodipicolinate Reductase, domain 2"/>
    <property type="match status" value="1"/>
</dbReference>
<sequence>MQKSNREKERIGLNTIKAGIIGYGLSGAVFHAPTIHAAEGLELVKVVTSREEEVRKDWPGVQVVQDPEALFRDPDLDLVVVATPNTLHYPLAEQALKAGKHVVVEKPFVIHADEGIALARLAQEKGRVLSVYHNRRWDNDFLTVKKWIEEGRLGNIHTFQVRFDRFRPQVRDRWREKDLPGAGILYDLGSHLIDQALTLFGDPETVFGDVQAQRPGAETEDYFHIVLGYENGLRAILHAGSMVKQPGPRFEVHGSRGSLVKYGMDSQENSLKQGMKPGDPGWGEDDPECYAEVTLEEGGQTVTETVPTLRGRYEDYYRNLVQSVTRGVPAPVTAEDGVRVIRVIERVKESCANQKTLSL</sequence>
<dbReference type="Gene3D" id="3.40.50.720">
    <property type="entry name" value="NAD(P)-binding Rossmann-like Domain"/>
    <property type="match status" value="1"/>
</dbReference>
<dbReference type="InterPro" id="IPR051317">
    <property type="entry name" value="Gfo/Idh/MocA_oxidoreduct"/>
</dbReference>
<feature type="domain" description="Gfo/Idh/MocA-like oxidoreductase N-terminal" evidence="3">
    <location>
        <begin position="16"/>
        <end position="133"/>
    </location>
</feature>
<name>A0A235B3H6_9BACL</name>
<dbReference type="EMBL" id="NOWF01000009">
    <property type="protein sequence ID" value="OYD06782.1"/>
    <property type="molecule type" value="Genomic_DNA"/>
</dbReference>
<protein>
    <submittedName>
        <fullName evidence="5">Oxidoreductase</fullName>
    </submittedName>
</protein>